<organism evidence="1 2">
    <name type="scientific">Cyanobacterium stanieri (strain ATCC 29140 / PCC 7202)</name>
    <dbReference type="NCBI Taxonomy" id="292563"/>
    <lineage>
        <taxon>Bacteria</taxon>
        <taxon>Bacillati</taxon>
        <taxon>Cyanobacteriota</taxon>
        <taxon>Cyanophyceae</taxon>
        <taxon>Oscillatoriophycideae</taxon>
        <taxon>Chroococcales</taxon>
        <taxon>Geminocystaceae</taxon>
        <taxon>Cyanobacterium</taxon>
    </lineage>
</organism>
<dbReference type="SUPFAM" id="SSF53756">
    <property type="entry name" value="UDP-Glycosyltransferase/glycogen phosphorylase"/>
    <property type="match status" value="1"/>
</dbReference>
<evidence type="ECO:0000313" key="1">
    <source>
        <dbReference type="EMBL" id="AFZ47625.1"/>
    </source>
</evidence>
<dbReference type="AlphaFoldDB" id="K9YMJ2"/>
<gene>
    <name evidence="1" type="ordered locus">Cyast_1664</name>
</gene>
<name>K9YMJ2_CYASC</name>
<proteinExistence type="predicted"/>
<dbReference type="KEGG" id="csn:Cyast_1664"/>
<dbReference type="BioCyc" id="CSTA292563:G1353-1674-MONOMER"/>
<dbReference type="HOGENOM" id="CLU_035659_0_0_3"/>
<accession>K9YMJ2</accession>
<dbReference type="NCBIfam" id="TIGR03492">
    <property type="entry name" value="lipid-A-disaccharide synthase-related protein"/>
    <property type="match status" value="1"/>
</dbReference>
<protein>
    <recommendedName>
        <fullName evidence="3">Lipid-A-disaccharide synthase</fullName>
    </recommendedName>
</protein>
<dbReference type="PATRIC" id="fig|292563.3.peg.1735"/>
<dbReference type="PANTHER" id="PTHR39517">
    <property type="entry name" value="SLL0192 PROTEIN"/>
    <property type="match status" value="1"/>
</dbReference>
<dbReference type="STRING" id="292563.Cyast_1664"/>
<evidence type="ECO:0000313" key="2">
    <source>
        <dbReference type="Proteomes" id="UP000010483"/>
    </source>
</evidence>
<dbReference type="EMBL" id="CP003940">
    <property type="protein sequence ID" value="AFZ47625.1"/>
    <property type="molecule type" value="Genomic_DNA"/>
</dbReference>
<reference evidence="2" key="1">
    <citation type="journal article" date="2013" name="Proc. Natl. Acad. Sci. U.S.A.">
        <title>Improving the coverage of the cyanobacterial phylum using diversity-driven genome sequencing.</title>
        <authorList>
            <person name="Shih P.M."/>
            <person name="Wu D."/>
            <person name="Latifi A."/>
            <person name="Axen S.D."/>
            <person name="Fewer D.P."/>
            <person name="Talla E."/>
            <person name="Calteau A."/>
            <person name="Cai F."/>
            <person name="Tandeau de Marsac N."/>
            <person name="Rippka R."/>
            <person name="Herdman M."/>
            <person name="Sivonen K."/>
            <person name="Coursin T."/>
            <person name="Laurent T."/>
            <person name="Goodwin L."/>
            <person name="Nolan M."/>
            <person name="Davenport K.W."/>
            <person name="Han C.S."/>
            <person name="Rubin E.M."/>
            <person name="Eisen J.A."/>
            <person name="Woyke T."/>
            <person name="Gugger M."/>
            <person name="Kerfeld C.A."/>
        </authorList>
    </citation>
    <scope>NUCLEOTIDE SEQUENCE [LARGE SCALE GENOMIC DNA]</scope>
    <source>
        <strain evidence="2">ATCC 29140 / PCC 7202</strain>
    </source>
</reference>
<keyword evidence="2" id="KW-1185">Reference proteome</keyword>
<dbReference type="PANTHER" id="PTHR39517:SF1">
    <property type="entry name" value="LIPID-A-DISACCHARIDE SYNTHASE"/>
    <property type="match status" value="1"/>
</dbReference>
<dbReference type="eggNOG" id="COG4370">
    <property type="taxonomic scope" value="Bacteria"/>
</dbReference>
<dbReference type="InterPro" id="IPR019994">
    <property type="entry name" value="Lipid-A-disac_synthase-rel_put"/>
</dbReference>
<sequence length="412" mass="45877">MKLLVLSNGHGEDTIAVKIIKELQLVDPTMTIASLPLVGEGYAYHKANIPIIAPVKQMPSGGFVYMDKKQLLGDVKQGLIQLTIAQYQAVKKWAKGGGKILAVGDILPLMFAWLSGAEYGFVGTAKSEYLWKNERGWLPHTNGLDRFFGSVYYPWERWLMSHARCRGVFPRDSITAHSLQKFNIKAFDVGNPMMDGIADHDFNLQFDPYENHLKLVLLPGSRMPEALENWQLILQAVDCLLASSNYQFLFIGAIAPSLPLEPFIQALPSPWQECPNLKPALPIRDKKIVNFTAKQGKLSISQGAYADCLHYGDMAIAMAGTATEQFVGLGKSAMAIIGKGPQFNHQFAKNQSYLLGNSIQLLQKPEEIVNKIEQTLTNPDYWQMIVKNGTKRMGNEGASHKIAHHLINQLMK</sequence>
<evidence type="ECO:0008006" key="3">
    <source>
        <dbReference type="Google" id="ProtNLM"/>
    </source>
</evidence>
<dbReference type="Proteomes" id="UP000010483">
    <property type="component" value="Chromosome"/>
</dbReference>